<organism evidence="1 2">
    <name type="scientific">Cenococcum geophilum 1.58</name>
    <dbReference type="NCBI Taxonomy" id="794803"/>
    <lineage>
        <taxon>Eukaryota</taxon>
        <taxon>Fungi</taxon>
        <taxon>Dikarya</taxon>
        <taxon>Ascomycota</taxon>
        <taxon>Pezizomycotina</taxon>
        <taxon>Dothideomycetes</taxon>
        <taxon>Pleosporomycetidae</taxon>
        <taxon>Gloniales</taxon>
        <taxon>Gloniaceae</taxon>
        <taxon>Cenococcum</taxon>
    </lineage>
</organism>
<evidence type="ECO:0000313" key="1">
    <source>
        <dbReference type="EMBL" id="OCK87255.1"/>
    </source>
</evidence>
<keyword evidence="2" id="KW-1185">Reference proteome</keyword>
<keyword evidence="1" id="KW-0378">Hydrolase</keyword>
<gene>
    <name evidence="1" type="ORF">K441DRAFT_623358</name>
</gene>
<dbReference type="EMBL" id="KV748264">
    <property type="protein sequence ID" value="OCK87255.1"/>
    <property type="molecule type" value="Genomic_DNA"/>
</dbReference>
<proteinExistence type="predicted"/>
<evidence type="ECO:0000313" key="2">
    <source>
        <dbReference type="Proteomes" id="UP000250078"/>
    </source>
</evidence>
<sequence>MKVSLAPLLTLLTLTTAQTINSTIPANKPFNFGKHYAVLNLDLIDGIVSGIATTSAGQAFINSTSKWINAVHSQNPKPLIIFTRIYFTTAQKPEIGPETPFGIVVAPFGNVTETSPVTQIYSAFDVLDTDVVLQKTRYYAGAGNGLEEILRAQEIDTVILSGVRTSGVVLSTVYQLFNIDYKIYVISNNTIETGDDAALIQSATLNGIIPKLPADVISIEQALAALNRSGPAVW</sequence>
<reference evidence="1 2" key="1">
    <citation type="journal article" date="2016" name="Nat. Commun.">
        <title>Ectomycorrhizal ecology is imprinted in the genome of the dominant symbiotic fungus Cenococcum geophilum.</title>
        <authorList>
            <consortium name="DOE Joint Genome Institute"/>
            <person name="Peter M."/>
            <person name="Kohler A."/>
            <person name="Ohm R.A."/>
            <person name="Kuo A."/>
            <person name="Krutzmann J."/>
            <person name="Morin E."/>
            <person name="Arend M."/>
            <person name="Barry K.W."/>
            <person name="Binder M."/>
            <person name="Choi C."/>
            <person name="Clum A."/>
            <person name="Copeland A."/>
            <person name="Grisel N."/>
            <person name="Haridas S."/>
            <person name="Kipfer T."/>
            <person name="LaButti K."/>
            <person name="Lindquist E."/>
            <person name="Lipzen A."/>
            <person name="Maire R."/>
            <person name="Meier B."/>
            <person name="Mihaltcheva S."/>
            <person name="Molinier V."/>
            <person name="Murat C."/>
            <person name="Poggeler S."/>
            <person name="Quandt C.A."/>
            <person name="Sperisen C."/>
            <person name="Tritt A."/>
            <person name="Tisserant E."/>
            <person name="Crous P.W."/>
            <person name="Henrissat B."/>
            <person name="Nehls U."/>
            <person name="Egli S."/>
            <person name="Spatafora J.W."/>
            <person name="Grigoriev I.V."/>
            <person name="Martin F.M."/>
        </authorList>
    </citation>
    <scope>NUCLEOTIDE SEQUENCE [LARGE SCALE GENOMIC DNA]</scope>
    <source>
        <strain evidence="1 2">1.58</strain>
    </source>
</reference>
<name>A0ACC8ENW0_9PEZI</name>
<accession>A0ACC8ENW0</accession>
<protein>
    <submittedName>
        <fullName evidence="1">Cysteine hydrolase family protein</fullName>
    </submittedName>
</protein>
<dbReference type="Proteomes" id="UP000250078">
    <property type="component" value="Unassembled WGS sequence"/>
</dbReference>